<dbReference type="Pfam" id="PF04636">
    <property type="entry name" value="PA26"/>
    <property type="match status" value="1"/>
</dbReference>
<organism evidence="7 8">
    <name type="scientific">Owenia fusiformis</name>
    <name type="common">Polychaete worm</name>
    <dbReference type="NCBI Taxonomy" id="6347"/>
    <lineage>
        <taxon>Eukaryota</taxon>
        <taxon>Metazoa</taxon>
        <taxon>Spiralia</taxon>
        <taxon>Lophotrochozoa</taxon>
        <taxon>Annelida</taxon>
        <taxon>Polychaeta</taxon>
        <taxon>Sedentaria</taxon>
        <taxon>Canalipalpata</taxon>
        <taxon>Sabellida</taxon>
        <taxon>Oweniida</taxon>
        <taxon>Oweniidae</taxon>
        <taxon>Owenia</taxon>
    </lineage>
</organism>
<dbReference type="GO" id="GO:1904262">
    <property type="term" value="P:negative regulation of TORC1 signaling"/>
    <property type="evidence" value="ECO:0007669"/>
    <property type="project" value="TreeGrafter"/>
</dbReference>
<dbReference type="OrthoDB" id="337464at2759"/>
<keyword evidence="4" id="KW-0560">Oxidoreductase</keyword>
<dbReference type="AlphaFoldDB" id="A0A8J1XJY5"/>
<accession>A0A8J1XJY5</accession>
<dbReference type="InterPro" id="IPR029032">
    <property type="entry name" value="AhpD-like"/>
</dbReference>
<comment type="subcellular location">
    <subcellularLocation>
        <location evidence="1">Cytoplasm</location>
    </subcellularLocation>
</comment>
<dbReference type="Gene3D" id="1.20.1290.10">
    <property type="entry name" value="AhpD-like"/>
    <property type="match status" value="1"/>
</dbReference>
<comment type="caution">
    <text evidence="7">The sequence shown here is derived from an EMBL/GenBank/DDBJ whole genome shotgun (WGS) entry which is preliminary data.</text>
</comment>
<name>A0A8J1XJY5_OWEFU</name>
<feature type="compositionally biased region" description="Polar residues" evidence="6">
    <location>
        <begin position="308"/>
        <end position="334"/>
    </location>
</feature>
<dbReference type="SUPFAM" id="SSF69118">
    <property type="entry name" value="AhpD-like"/>
    <property type="match status" value="1"/>
</dbReference>
<sequence length="558" mass="64457">MARAAGYRDEESLRFLFGACHKNVVLRTQAFETISKTLDGWFDGYGSPKDGNALFENHQNGEVLDSVDSMRPLITEQLPDILRLAETCPFPDVRGKCESLLRELQDRGLKIPRRCAHGPSDFIPQHDVIPVDTDVEETRTLYEEAFLQNNRLENCLHVMGLHPQYLDCFLKTQNYILKEDGPLPYDYRHYIAMMAAGRHQSSYLINLQKTEFLLQGGDENWLKGIEFIPQKLRDLYELNKLLAHRPWLINRQHIEKLLKTGKDSWSLSELTHAIVLLVHFHALSSFVYGCGINPEINHESGHTYRPPSVTSSDSTLNENNGGFNSASSSPNTASEMEGGIEALMERMKKLSEDSEDTTEEELIKRFQKVESQSAELKSPNDAPTLRSDIMQYVEDPDFTYQDFAKRGSLQEIPTFRAQDYSWEEQGFSLANRLYADIGTLLDNKFATTYELTYNTMGDNENVDTSAFRRSIWHYIHCMFGIRHDDYDYAEINQLLERSLKAYIKTVTCYPERVTKKDYQNFMKEFKDSEKVHVNLMLLEARMQAELLYALRAIMRYMT</sequence>
<comment type="similarity">
    <text evidence="2">Belongs to the sestrin family.</text>
</comment>
<feature type="region of interest" description="Disordered" evidence="6">
    <location>
        <begin position="301"/>
        <end position="334"/>
    </location>
</feature>
<keyword evidence="8" id="KW-1185">Reference proteome</keyword>
<dbReference type="InterPro" id="IPR006730">
    <property type="entry name" value="Sestrin"/>
</dbReference>
<dbReference type="PANTHER" id="PTHR12474:SF0">
    <property type="entry name" value="SESTRIN HOMOLOG"/>
    <property type="match status" value="1"/>
</dbReference>
<dbReference type="GO" id="GO:0016239">
    <property type="term" value="P:positive regulation of macroautophagy"/>
    <property type="evidence" value="ECO:0007669"/>
    <property type="project" value="TreeGrafter"/>
</dbReference>
<dbReference type="Proteomes" id="UP000749559">
    <property type="component" value="Unassembled WGS sequence"/>
</dbReference>
<proteinExistence type="inferred from homology"/>
<evidence type="ECO:0000313" key="7">
    <source>
        <dbReference type="EMBL" id="CAH1798599.1"/>
    </source>
</evidence>
<evidence type="ECO:0000256" key="5">
    <source>
        <dbReference type="ARBA" id="ARBA00049242"/>
    </source>
</evidence>
<dbReference type="GO" id="GO:0005737">
    <property type="term" value="C:cytoplasm"/>
    <property type="evidence" value="ECO:0007669"/>
    <property type="project" value="UniProtKB-SubCell"/>
</dbReference>
<evidence type="ECO:0000256" key="1">
    <source>
        <dbReference type="ARBA" id="ARBA00004496"/>
    </source>
</evidence>
<evidence type="ECO:0000256" key="6">
    <source>
        <dbReference type="SAM" id="MobiDB-lite"/>
    </source>
</evidence>
<protein>
    <submittedName>
        <fullName evidence="7">Uncharacterized protein</fullName>
    </submittedName>
</protein>
<dbReference type="PANTHER" id="PTHR12474">
    <property type="entry name" value="P53 REGULATED PA26 NUCLEAR PROTEIN SESTRIN"/>
    <property type="match status" value="1"/>
</dbReference>
<dbReference type="GO" id="GO:0005634">
    <property type="term" value="C:nucleus"/>
    <property type="evidence" value="ECO:0007669"/>
    <property type="project" value="InterPro"/>
</dbReference>
<dbReference type="GO" id="GO:0070728">
    <property type="term" value="F:L-leucine binding"/>
    <property type="evidence" value="ECO:0007669"/>
    <property type="project" value="TreeGrafter"/>
</dbReference>
<dbReference type="EMBL" id="CAIIXF020000011">
    <property type="protein sequence ID" value="CAH1798599.1"/>
    <property type="molecule type" value="Genomic_DNA"/>
</dbReference>
<dbReference type="GO" id="GO:0071233">
    <property type="term" value="P:cellular response to L-leucine"/>
    <property type="evidence" value="ECO:0007669"/>
    <property type="project" value="TreeGrafter"/>
</dbReference>
<dbReference type="FunFam" id="1.20.1290.10:FF:000001">
    <property type="entry name" value="Sestrin 1"/>
    <property type="match status" value="1"/>
</dbReference>
<evidence type="ECO:0000256" key="3">
    <source>
        <dbReference type="ARBA" id="ARBA00022490"/>
    </source>
</evidence>
<evidence type="ECO:0000256" key="2">
    <source>
        <dbReference type="ARBA" id="ARBA00008350"/>
    </source>
</evidence>
<gene>
    <name evidence="7" type="ORF">OFUS_LOCUS22726</name>
</gene>
<comment type="catalytic activity">
    <reaction evidence="5">
        <text>a hydroperoxide + L-cysteinyl-[protein] = S-hydroxy-L-cysteinyl-[protein] + an alcohol</text>
        <dbReference type="Rhea" id="RHEA:67124"/>
        <dbReference type="Rhea" id="RHEA-COMP:10131"/>
        <dbReference type="Rhea" id="RHEA-COMP:17193"/>
        <dbReference type="ChEBI" id="CHEBI:29950"/>
        <dbReference type="ChEBI" id="CHEBI:30879"/>
        <dbReference type="ChEBI" id="CHEBI:35924"/>
        <dbReference type="ChEBI" id="CHEBI:61973"/>
    </reaction>
    <physiologicalReaction direction="left-to-right" evidence="5">
        <dbReference type="Rhea" id="RHEA:67125"/>
    </physiologicalReaction>
</comment>
<reference evidence="7" key="1">
    <citation type="submission" date="2022-03" db="EMBL/GenBank/DDBJ databases">
        <authorList>
            <person name="Martin C."/>
        </authorList>
    </citation>
    <scope>NUCLEOTIDE SEQUENCE</scope>
</reference>
<keyword evidence="3" id="KW-0963">Cytoplasm</keyword>
<dbReference type="GO" id="GO:0016684">
    <property type="term" value="F:oxidoreductase activity, acting on peroxide as acceptor"/>
    <property type="evidence" value="ECO:0007669"/>
    <property type="project" value="TreeGrafter"/>
</dbReference>
<evidence type="ECO:0000313" key="8">
    <source>
        <dbReference type="Proteomes" id="UP000749559"/>
    </source>
</evidence>
<dbReference type="GO" id="GO:1990253">
    <property type="term" value="P:cellular response to leucine starvation"/>
    <property type="evidence" value="ECO:0007669"/>
    <property type="project" value="TreeGrafter"/>
</dbReference>
<dbReference type="GO" id="GO:1901031">
    <property type="term" value="P:regulation of response to reactive oxygen species"/>
    <property type="evidence" value="ECO:0007669"/>
    <property type="project" value="InterPro"/>
</dbReference>
<evidence type="ECO:0000256" key="4">
    <source>
        <dbReference type="ARBA" id="ARBA00023002"/>
    </source>
</evidence>